<sequence>MVGKHETGRCHNMEELEKVEHVPFQCWSYERFSVSGPYSNPVGGATYSALTKGTTFLSCCPWQSASPTTDTGVFLPR</sequence>
<accession>A0ABD0WRR2</accession>
<dbReference type="AlphaFoldDB" id="A0ABD0WRR2"/>
<name>A0ABD0WRR2_UMBPY</name>
<gene>
    <name evidence="1" type="ORF">UPYG_G00163280</name>
</gene>
<comment type="caution">
    <text evidence="1">The sequence shown here is derived from an EMBL/GenBank/DDBJ whole genome shotgun (WGS) entry which is preliminary data.</text>
</comment>
<keyword evidence="2" id="KW-1185">Reference proteome</keyword>
<proteinExistence type="predicted"/>
<organism evidence="1 2">
    <name type="scientific">Umbra pygmaea</name>
    <name type="common">Eastern mudminnow</name>
    <dbReference type="NCBI Taxonomy" id="75934"/>
    <lineage>
        <taxon>Eukaryota</taxon>
        <taxon>Metazoa</taxon>
        <taxon>Chordata</taxon>
        <taxon>Craniata</taxon>
        <taxon>Vertebrata</taxon>
        <taxon>Euteleostomi</taxon>
        <taxon>Actinopterygii</taxon>
        <taxon>Neopterygii</taxon>
        <taxon>Teleostei</taxon>
        <taxon>Protacanthopterygii</taxon>
        <taxon>Esociformes</taxon>
        <taxon>Umbridae</taxon>
        <taxon>Umbra</taxon>
    </lineage>
</organism>
<evidence type="ECO:0000313" key="1">
    <source>
        <dbReference type="EMBL" id="KAL0977923.1"/>
    </source>
</evidence>
<protein>
    <submittedName>
        <fullName evidence="1">Uncharacterized protein</fullName>
    </submittedName>
</protein>
<reference evidence="1 2" key="1">
    <citation type="submission" date="2024-06" db="EMBL/GenBank/DDBJ databases">
        <authorList>
            <person name="Pan Q."/>
            <person name="Wen M."/>
            <person name="Jouanno E."/>
            <person name="Zahm M."/>
            <person name="Klopp C."/>
            <person name="Cabau C."/>
            <person name="Louis A."/>
            <person name="Berthelot C."/>
            <person name="Parey E."/>
            <person name="Roest Crollius H."/>
            <person name="Montfort J."/>
            <person name="Robinson-Rechavi M."/>
            <person name="Bouchez O."/>
            <person name="Lampietro C."/>
            <person name="Lopez Roques C."/>
            <person name="Donnadieu C."/>
            <person name="Postlethwait J."/>
            <person name="Bobe J."/>
            <person name="Verreycken H."/>
            <person name="Guiguen Y."/>
        </authorList>
    </citation>
    <scope>NUCLEOTIDE SEQUENCE [LARGE SCALE GENOMIC DNA]</scope>
    <source>
        <strain evidence="1">Up_M1</strain>
        <tissue evidence="1">Testis</tissue>
    </source>
</reference>
<dbReference type="Proteomes" id="UP001557470">
    <property type="component" value="Unassembled WGS sequence"/>
</dbReference>
<evidence type="ECO:0000313" key="2">
    <source>
        <dbReference type="Proteomes" id="UP001557470"/>
    </source>
</evidence>
<dbReference type="EMBL" id="JAGEUA010000005">
    <property type="protein sequence ID" value="KAL0977923.1"/>
    <property type="molecule type" value="Genomic_DNA"/>
</dbReference>